<evidence type="ECO:0000313" key="2">
    <source>
        <dbReference type="EMBL" id="SIS49267.1"/>
    </source>
</evidence>
<accession>A0A1N7JIW6</accession>
<evidence type="ECO:0000313" key="3">
    <source>
        <dbReference type="Proteomes" id="UP000185678"/>
    </source>
</evidence>
<dbReference type="Proteomes" id="UP000185678">
    <property type="component" value="Unassembled WGS sequence"/>
</dbReference>
<dbReference type="GO" id="GO:0032259">
    <property type="term" value="P:methylation"/>
    <property type="evidence" value="ECO:0007669"/>
    <property type="project" value="UniProtKB-KW"/>
</dbReference>
<dbReference type="STRING" id="80876.SAMN05421779_102318"/>
<name>A0A1N7JIW6_9PROT</name>
<dbReference type="Pfam" id="PF13649">
    <property type="entry name" value="Methyltransf_25"/>
    <property type="match status" value="1"/>
</dbReference>
<keyword evidence="2" id="KW-0489">Methyltransferase</keyword>
<reference evidence="2 3" key="1">
    <citation type="submission" date="2017-01" db="EMBL/GenBank/DDBJ databases">
        <authorList>
            <person name="Mah S.A."/>
            <person name="Swanson W.J."/>
            <person name="Moy G.W."/>
            <person name="Vacquier V.D."/>
        </authorList>
    </citation>
    <scope>NUCLEOTIDE SEQUENCE [LARGE SCALE GENOMIC DNA]</scope>
    <source>
        <strain evidence="2 3">DSM 11589</strain>
    </source>
</reference>
<evidence type="ECO:0000259" key="1">
    <source>
        <dbReference type="Pfam" id="PF13649"/>
    </source>
</evidence>
<dbReference type="OrthoDB" id="213472at2"/>
<keyword evidence="3" id="KW-1185">Reference proteome</keyword>
<feature type="domain" description="Methyltransferase" evidence="1">
    <location>
        <begin position="54"/>
        <end position="152"/>
    </location>
</feature>
<dbReference type="AlphaFoldDB" id="A0A1N7JIW6"/>
<dbReference type="SUPFAM" id="SSF53335">
    <property type="entry name" value="S-adenosyl-L-methionine-dependent methyltransferases"/>
    <property type="match status" value="1"/>
</dbReference>
<dbReference type="EMBL" id="FTOA01000002">
    <property type="protein sequence ID" value="SIS49267.1"/>
    <property type="molecule type" value="Genomic_DNA"/>
</dbReference>
<keyword evidence="2" id="KW-0808">Transferase</keyword>
<gene>
    <name evidence="2" type="ORF">SAMN05421779_102318</name>
</gene>
<proteinExistence type="predicted"/>
<organism evidence="2 3">
    <name type="scientific">Insolitispirillum peregrinum</name>
    <dbReference type="NCBI Taxonomy" id="80876"/>
    <lineage>
        <taxon>Bacteria</taxon>
        <taxon>Pseudomonadati</taxon>
        <taxon>Pseudomonadota</taxon>
        <taxon>Alphaproteobacteria</taxon>
        <taxon>Rhodospirillales</taxon>
        <taxon>Novispirillaceae</taxon>
        <taxon>Insolitispirillum</taxon>
    </lineage>
</organism>
<dbReference type="GO" id="GO:0008168">
    <property type="term" value="F:methyltransferase activity"/>
    <property type="evidence" value="ECO:0007669"/>
    <property type="project" value="UniProtKB-KW"/>
</dbReference>
<dbReference type="Gene3D" id="3.40.50.150">
    <property type="entry name" value="Vaccinia Virus protein VP39"/>
    <property type="match status" value="1"/>
</dbReference>
<dbReference type="CDD" id="cd02440">
    <property type="entry name" value="AdoMet_MTases"/>
    <property type="match status" value="1"/>
</dbReference>
<dbReference type="InterPro" id="IPR029063">
    <property type="entry name" value="SAM-dependent_MTases_sf"/>
</dbReference>
<dbReference type="InterPro" id="IPR041698">
    <property type="entry name" value="Methyltransf_25"/>
</dbReference>
<dbReference type="RefSeq" id="WP_076399197.1">
    <property type="nucleotide sequence ID" value="NZ_FTOA01000002.1"/>
</dbReference>
<sequence length="239" mass="25473">MTAETSGADGAQTFHASRAKRYDDTIRRVIPGYEALHSMTAALLAQATAGQGRILLVGTGTGAELAALAPAQVGWSFAACDPSAGMLAVAEERAQALGVAERVQFFPCTLDAVPTDAGPFVAATCLLVLHFLPDDGSKLALLRSVADRLPPGAPFIFADMYEDPQTPRFAHLRAAWVAWQRTMGIPDAEIAKGVAHVDRDIHFVSETRLASLLDEAGFTPAERFFGGFLFGGYLCHRRG</sequence>
<protein>
    <submittedName>
        <fullName evidence="2">tRNA (Cmo5U34)-methyltransferase</fullName>
    </submittedName>
</protein>